<gene>
    <name evidence="3" type="ORF">KUF71_004096</name>
</gene>
<feature type="domain" description="Transposable element P transposase-like RNase H" evidence="2">
    <location>
        <begin position="27"/>
        <end position="101"/>
    </location>
</feature>
<accession>A0AAE1L9T4</accession>
<dbReference type="EMBL" id="JAHWGI010000148">
    <property type="protein sequence ID" value="KAK3910222.1"/>
    <property type="molecule type" value="Genomic_DNA"/>
</dbReference>
<sequence>MDRDIHDDRSSGRIIGFANVSEVSKELNSLQSFLDNADEKSKVVPPIASKVLSFMVRGVARNVKEVVASYAVDNLTKEQLYCWSWEVICKLEVAGIAVVAFCQTLSGVIFDTVNKATPHRQLYFILDVPHLLKTIGNCFQRSTKKNFEVKNGRKIWKRCLQKNGQYILWSTIIRIFREDEKRPLRQCYKLNAKNVFLNSYSCMKVGPAAKVMSNTVASYLGQENRSGTGDNDWFDMLNGNDLTEGKRKNNSNLNPYERLDDERFDKLLEFLAYLKEWKDEAEATAMNSTLDNSSSSATAQSNPEDPASDPTVGAEEEDENASPASIEIATREFIGTIKFLLREGVKKIITRVTSQDPVEQYFSKQRCKGGRNPNPNCHRRLSLRAIDPLPLDPRLNCQQFLNNQGLIHIQGEMGSRMSFGTGNTEVANERLQMTCKKNFPNAKVCSLFPCLSINFLLYK</sequence>
<feature type="compositionally biased region" description="Polar residues" evidence="1">
    <location>
        <begin position="287"/>
        <end position="303"/>
    </location>
</feature>
<keyword evidence="4" id="KW-1185">Reference proteome</keyword>
<dbReference type="Pfam" id="PF21787">
    <property type="entry name" value="TNP-like_RNaseH_N"/>
    <property type="match status" value="1"/>
</dbReference>
<reference evidence="3" key="2">
    <citation type="journal article" date="2023" name="BMC Genomics">
        <title>Pest status, molecular evolution, and epigenetic factors derived from the genome assembly of Frankliniella fusca, a thysanopteran phytovirus vector.</title>
        <authorList>
            <person name="Catto M.A."/>
            <person name="Labadie P.E."/>
            <person name="Jacobson A.L."/>
            <person name="Kennedy G.G."/>
            <person name="Srinivasan R."/>
            <person name="Hunt B.G."/>
        </authorList>
    </citation>
    <scope>NUCLEOTIDE SEQUENCE</scope>
    <source>
        <strain evidence="3">PL_HMW_Pooled</strain>
    </source>
</reference>
<dbReference type="Proteomes" id="UP001219518">
    <property type="component" value="Unassembled WGS sequence"/>
</dbReference>
<dbReference type="InterPro" id="IPR048365">
    <property type="entry name" value="TNP-like_RNaseH_N"/>
</dbReference>
<dbReference type="AlphaFoldDB" id="A0AAE1L9T4"/>
<reference evidence="3" key="1">
    <citation type="submission" date="2021-07" db="EMBL/GenBank/DDBJ databases">
        <authorList>
            <person name="Catto M.A."/>
            <person name="Jacobson A."/>
            <person name="Kennedy G."/>
            <person name="Labadie P."/>
            <person name="Hunt B.G."/>
            <person name="Srinivasan R."/>
        </authorList>
    </citation>
    <scope>NUCLEOTIDE SEQUENCE</scope>
    <source>
        <strain evidence="3">PL_HMW_Pooled</strain>
        <tissue evidence="3">Head</tissue>
    </source>
</reference>
<evidence type="ECO:0000313" key="4">
    <source>
        <dbReference type="Proteomes" id="UP001219518"/>
    </source>
</evidence>
<feature type="region of interest" description="Disordered" evidence="1">
    <location>
        <begin position="287"/>
        <end position="327"/>
    </location>
</feature>
<organism evidence="3 4">
    <name type="scientific">Frankliniella fusca</name>
    <dbReference type="NCBI Taxonomy" id="407009"/>
    <lineage>
        <taxon>Eukaryota</taxon>
        <taxon>Metazoa</taxon>
        <taxon>Ecdysozoa</taxon>
        <taxon>Arthropoda</taxon>
        <taxon>Hexapoda</taxon>
        <taxon>Insecta</taxon>
        <taxon>Pterygota</taxon>
        <taxon>Neoptera</taxon>
        <taxon>Paraneoptera</taxon>
        <taxon>Thysanoptera</taxon>
        <taxon>Terebrantia</taxon>
        <taxon>Thripoidea</taxon>
        <taxon>Thripidae</taxon>
        <taxon>Frankliniella</taxon>
    </lineage>
</organism>
<evidence type="ECO:0000256" key="1">
    <source>
        <dbReference type="SAM" id="MobiDB-lite"/>
    </source>
</evidence>
<proteinExistence type="predicted"/>
<comment type="caution">
    <text evidence="3">The sequence shown here is derived from an EMBL/GenBank/DDBJ whole genome shotgun (WGS) entry which is preliminary data.</text>
</comment>
<name>A0AAE1L9T4_9NEOP</name>
<protein>
    <submittedName>
        <fullName evidence="3">Transposable element P transposase</fullName>
    </submittedName>
</protein>
<evidence type="ECO:0000313" key="3">
    <source>
        <dbReference type="EMBL" id="KAK3910222.1"/>
    </source>
</evidence>
<evidence type="ECO:0000259" key="2">
    <source>
        <dbReference type="Pfam" id="PF21787"/>
    </source>
</evidence>